<evidence type="ECO:0008006" key="3">
    <source>
        <dbReference type="Google" id="ProtNLM"/>
    </source>
</evidence>
<dbReference type="EMBL" id="LWCS01000042">
    <property type="protein sequence ID" value="OAN34787.1"/>
    <property type="molecule type" value="Genomic_DNA"/>
</dbReference>
<accession>A0A178LQE4</accession>
<dbReference type="Pfam" id="PF10969">
    <property type="entry name" value="DUF2771"/>
    <property type="match status" value="1"/>
</dbReference>
<evidence type="ECO:0000313" key="2">
    <source>
        <dbReference type="Proteomes" id="UP000078396"/>
    </source>
</evidence>
<dbReference type="RefSeq" id="WP_064283680.1">
    <property type="nucleotide sequence ID" value="NZ_LWCS01000042.1"/>
</dbReference>
<dbReference type="AlphaFoldDB" id="A0A178LQE4"/>
<name>A0A178LQE4_MYCIR</name>
<evidence type="ECO:0000313" key="1">
    <source>
        <dbReference type="EMBL" id="OAN34787.1"/>
    </source>
</evidence>
<proteinExistence type="predicted"/>
<protein>
    <recommendedName>
        <fullName evidence="3">DUF2771 domain-containing protein</fullName>
    </recommendedName>
</protein>
<dbReference type="eggNOG" id="ENOG5033EZJ">
    <property type="taxonomic scope" value="Bacteria"/>
</dbReference>
<reference evidence="1 2" key="1">
    <citation type="submission" date="2016-04" db="EMBL/GenBank/DDBJ databases">
        <title>Draft Genome Sequences of Staphylococcus capitis Strain H36, S. capitis Strain H65, S. cohnii Strain H62, S. hominis Strain H69, Mycobacterium iranicum Strain H39, Plantibacter sp. Strain H53, Pseudomonas oryzihabitans Strain H72, and Microbacterium sp. Strain H83, isolated from residential settings.</title>
        <authorList>
            <person name="Lymperopoulou D."/>
            <person name="Adams R.I."/>
            <person name="Lindow S."/>
            <person name="Coil D.A."/>
            <person name="Jospin G."/>
            <person name="Eisen J.A."/>
        </authorList>
    </citation>
    <scope>NUCLEOTIDE SEQUENCE [LARGE SCALE GENOMIC DNA]</scope>
    <source>
        <strain evidence="1 2">H39</strain>
    </source>
</reference>
<comment type="caution">
    <text evidence="1">The sequence shown here is derived from an EMBL/GenBank/DDBJ whole genome shotgun (WGS) entry which is preliminary data.</text>
</comment>
<dbReference type="InterPro" id="IPR024495">
    <property type="entry name" value="DUF2771"/>
</dbReference>
<dbReference type="OrthoDB" id="4772953at2"/>
<sequence length="171" mass="18843">MKRVVAVLVTVALLSMIGTGVLVWQLSRDHSPQLPEISAFSHGHLTRVGPYRFCQVLNPTDCVVPASQGELPVSGRHPVQLSIPQSIARAPWVLLRAYEDEDLIEEFRPDTTLAVTIPTVDAQRGRLTGIAVQLPTLVRDEAGNEFPVPHAEWSVRTVWDESEEYPESSAG</sequence>
<gene>
    <name evidence="1" type="ORF">A4X20_26815</name>
</gene>
<organism evidence="1 2">
    <name type="scientific">Mycolicibacterium iranicum</name>
    <name type="common">Mycobacterium iranicum</name>
    <dbReference type="NCBI Taxonomy" id="912594"/>
    <lineage>
        <taxon>Bacteria</taxon>
        <taxon>Bacillati</taxon>
        <taxon>Actinomycetota</taxon>
        <taxon>Actinomycetes</taxon>
        <taxon>Mycobacteriales</taxon>
        <taxon>Mycobacteriaceae</taxon>
        <taxon>Mycolicibacterium</taxon>
    </lineage>
</organism>
<dbReference type="Proteomes" id="UP000078396">
    <property type="component" value="Unassembled WGS sequence"/>
</dbReference>
<dbReference type="STRING" id="912594.AWC12_02550"/>